<feature type="compositionally biased region" description="Polar residues" evidence="4">
    <location>
        <begin position="52"/>
        <end position="62"/>
    </location>
</feature>
<dbReference type="InterPro" id="IPR004136">
    <property type="entry name" value="NMO"/>
</dbReference>
<keyword evidence="1" id="KW-0285">Flavoprotein</keyword>
<protein>
    <recommendedName>
        <fullName evidence="7">Nitronate monooxygenase domain-containing protein</fullName>
    </recommendedName>
</protein>
<reference evidence="5 6" key="1">
    <citation type="submission" date="2019-01" db="EMBL/GenBank/DDBJ databases">
        <authorList>
            <person name="Ferrante I. M."/>
        </authorList>
    </citation>
    <scope>NUCLEOTIDE SEQUENCE [LARGE SCALE GENOMIC DNA]</scope>
    <source>
        <strain evidence="5 6">B856</strain>
    </source>
</reference>
<organism evidence="5 6">
    <name type="scientific">Pseudo-nitzschia multistriata</name>
    <dbReference type="NCBI Taxonomy" id="183589"/>
    <lineage>
        <taxon>Eukaryota</taxon>
        <taxon>Sar</taxon>
        <taxon>Stramenopiles</taxon>
        <taxon>Ochrophyta</taxon>
        <taxon>Bacillariophyta</taxon>
        <taxon>Bacillariophyceae</taxon>
        <taxon>Bacillariophycidae</taxon>
        <taxon>Bacillariales</taxon>
        <taxon>Bacillariaceae</taxon>
        <taxon>Pseudo-nitzschia</taxon>
    </lineage>
</organism>
<dbReference type="Pfam" id="PF03060">
    <property type="entry name" value="NMO"/>
    <property type="match status" value="1"/>
</dbReference>
<gene>
    <name evidence="5" type="ORF">PSNMU_V1.4_AUG-EV-PASAV3_0091460</name>
</gene>
<dbReference type="PANTHER" id="PTHR32332">
    <property type="entry name" value="2-NITROPROPANE DIOXYGENASE"/>
    <property type="match status" value="1"/>
</dbReference>
<feature type="region of interest" description="Disordered" evidence="4">
    <location>
        <begin position="47"/>
        <end position="71"/>
    </location>
</feature>
<evidence type="ECO:0008006" key="7">
    <source>
        <dbReference type="Google" id="ProtNLM"/>
    </source>
</evidence>
<keyword evidence="3" id="KW-0560">Oxidoreductase</keyword>
<dbReference type="GO" id="GO:0018580">
    <property type="term" value="F:nitronate monooxygenase activity"/>
    <property type="evidence" value="ECO:0007669"/>
    <property type="project" value="InterPro"/>
</dbReference>
<dbReference type="CDD" id="cd04730">
    <property type="entry name" value="NPD_like"/>
    <property type="match status" value="1"/>
</dbReference>
<evidence type="ECO:0000313" key="5">
    <source>
        <dbReference type="EMBL" id="VEU42192.1"/>
    </source>
</evidence>
<accession>A0A448ZJG9</accession>
<dbReference type="Proteomes" id="UP000291116">
    <property type="component" value="Unassembled WGS sequence"/>
</dbReference>
<dbReference type="InterPro" id="IPR013785">
    <property type="entry name" value="Aldolase_TIM"/>
</dbReference>
<keyword evidence="6" id="KW-1185">Reference proteome</keyword>
<dbReference type="OrthoDB" id="412383at2759"/>
<dbReference type="Gene3D" id="3.20.20.70">
    <property type="entry name" value="Aldolase class I"/>
    <property type="match status" value="1"/>
</dbReference>
<evidence type="ECO:0000313" key="6">
    <source>
        <dbReference type="Proteomes" id="UP000291116"/>
    </source>
</evidence>
<sequence length="435" mass="44358">MTMITSLATAASPVGRRIATPAAQATATATAAVAVAVATPSTLAPALASTPEATPSFRSFSTERPPRAPSISTRITDLFGCEHPIVLPGMSWISTPELVAAVSNAGGVGILATGPLSACETRASIRRVRSLLRDPDLPFGIGATLLMPGAHENAGVALEEEVPVVNVSLGKAGWIRDGLDAYGGKLLATVTNRVHAAAAVESGADALMATGHEAAAHGGDVTSLVLVPALAGAFPETPLVAAGGFCDGRGLNAALVLGADAVAMGTRMAVTEESPLAGATKEAIVTAGEAETIYGDNFDGIPARVLATDASAKAMGSRPLPPVVAYRAFCAARGMGIPLWKVLPGLLTQWNKMYAVAQFGAATEAIVAATVGGDVAGKGVQFAGQCQGLIHDVPGVEDLVRRVVEESLAVQRAQAERHRRWPGGTHHGGDYYPFE</sequence>
<keyword evidence="2" id="KW-0288">FMN</keyword>
<evidence type="ECO:0000256" key="2">
    <source>
        <dbReference type="ARBA" id="ARBA00022643"/>
    </source>
</evidence>
<name>A0A448ZJG9_9STRA</name>
<evidence type="ECO:0000256" key="3">
    <source>
        <dbReference type="ARBA" id="ARBA00023002"/>
    </source>
</evidence>
<evidence type="ECO:0000256" key="4">
    <source>
        <dbReference type="SAM" id="MobiDB-lite"/>
    </source>
</evidence>
<dbReference type="PANTHER" id="PTHR32332:SF20">
    <property type="entry name" value="2-NITROPROPANE DIOXYGENASE-LIKE PROTEIN"/>
    <property type="match status" value="1"/>
</dbReference>
<proteinExistence type="predicted"/>
<dbReference type="EMBL" id="CAACVS010000419">
    <property type="protein sequence ID" value="VEU42192.1"/>
    <property type="molecule type" value="Genomic_DNA"/>
</dbReference>
<dbReference type="AlphaFoldDB" id="A0A448ZJG9"/>
<dbReference type="SUPFAM" id="SSF51412">
    <property type="entry name" value="Inosine monophosphate dehydrogenase (IMPDH)"/>
    <property type="match status" value="1"/>
</dbReference>
<evidence type="ECO:0000256" key="1">
    <source>
        <dbReference type="ARBA" id="ARBA00022630"/>
    </source>
</evidence>